<evidence type="ECO:0000313" key="2">
    <source>
        <dbReference type="EMBL" id="SEA05541.1"/>
    </source>
</evidence>
<dbReference type="Proteomes" id="UP000198820">
    <property type="component" value="Unassembled WGS sequence"/>
</dbReference>
<organism evidence="2 3">
    <name type="scientific">Psychroflexus halocasei</name>
    <dbReference type="NCBI Taxonomy" id="908615"/>
    <lineage>
        <taxon>Bacteria</taxon>
        <taxon>Pseudomonadati</taxon>
        <taxon>Bacteroidota</taxon>
        <taxon>Flavobacteriia</taxon>
        <taxon>Flavobacteriales</taxon>
        <taxon>Flavobacteriaceae</taxon>
        <taxon>Psychroflexus</taxon>
    </lineage>
</organism>
<name>A0A1H3Y387_9FLAO</name>
<dbReference type="PROSITE" id="PS51257">
    <property type="entry name" value="PROKAR_LIPOPROTEIN"/>
    <property type="match status" value="1"/>
</dbReference>
<evidence type="ECO:0000313" key="3">
    <source>
        <dbReference type="Proteomes" id="UP000198820"/>
    </source>
</evidence>
<dbReference type="InterPro" id="IPR025380">
    <property type="entry name" value="DUF4369"/>
</dbReference>
<reference evidence="2 3" key="1">
    <citation type="submission" date="2016-10" db="EMBL/GenBank/DDBJ databases">
        <authorList>
            <person name="de Groot N.N."/>
        </authorList>
    </citation>
    <scope>NUCLEOTIDE SEQUENCE [LARGE SCALE GENOMIC DNA]</scope>
    <source>
        <strain evidence="2 3">DSM 23581</strain>
    </source>
</reference>
<evidence type="ECO:0000259" key="1">
    <source>
        <dbReference type="Pfam" id="PF14289"/>
    </source>
</evidence>
<dbReference type="RefSeq" id="WP_093240082.1">
    <property type="nucleotide sequence ID" value="NZ_FNQF01000003.1"/>
</dbReference>
<dbReference type="Pfam" id="PF14289">
    <property type="entry name" value="DUF4369"/>
    <property type="match status" value="1"/>
</dbReference>
<feature type="domain" description="DUF4369" evidence="1">
    <location>
        <begin position="26"/>
        <end position="116"/>
    </location>
</feature>
<dbReference type="EMBL" id="FNQF01000003">
    <property type="protein sequence ID" value="SEA05541.1"/>
    <property type="molecule type" value="Genomic_DNA"/>
</dbReference>
<proteinExistence type="predicted"/>
<keyword evidence="3" id="KW-1185">Reference proteome</keyword>
<dbReference type="AlphaFoldDB" id="A0A1H3Y387"/>
<protein>
    <recommendedName>
        <fullName evidence="1">DUF4369 domain-containing protein</fullName>
    </recommendedName>
</protein>
<sequence length="236" mass="27216">MKKILFSLLTLSFIISCQSSKESNLNVTGYVDGLKKGKLFLEKYADSSFQSLDSLMISGDAHFSFEAHIDEPQIMFLRLDDNSGDENQEIIKFFAETGDYDIQTKMKNFSNKVKIETASKNHSKYEEYNEMINKFNNKNLDLIAAGLKLDETNENDIKQIDSLTKQFNSLLKRKYLYTVNFAVNNKDLEVAPYVTVAEIYDANVKYLDTIYKTLNRKVKKSLYGKELKGLIELRKE</sequence>
<accession>A0A1H3Y387</accession>
<gene>
    <name evidence="2" type="ORF">SAMN05421540_1036</name>
</gene>
<dbReference type="STRING" id="908615.SAMN05421540_1036"/>